<proteinExistence type="predicted"/>
<name>A0A7R9FN40_9CRUS</name>
<dbReference type="EMBL" id="CAJPEV010002267">
    <property type="protein sequence ID" value="CAG0896343.1"/>
    <property type="molecule type" value="Genomic_DNA"/>
</dbReference>
<gene>
    <name evidence="1" type="ORF">DSTB1V02_LOCUS9192</name>
</gene>
<dbReference type="EMBL" id="LR901784">
    <property type="protein sequence ID" value="CAD7249395.1"/>
    <property type="molecule type" value="Genomic_DNA"/>
</dbReference>
<dbReference type="AlphaFoldDB" id="A0A7R9FN40"/>
<organism evidence="1">
    <name type="scientific">Darwinula stevensoni</name>
    <dbReference type="NCBI Taxonomy" id="69355"/>
    <lineage>
        <taxon>Eukaryota</taxon>
        <taxon>Metazoa</taxon>
        <taxon>Ecdysozoa</taxon>
        <taxon>Arthropoda</taxon>
        <taxon>Crustacea</taxon>
        <taxon>Oligostraca</taxon>
        <taxon>Ostracoda</taxon>
        <taxon>Podocopa</taxon>
        <taxon>Podocopida</taxon>
        <taxon>Darwinulocopina</taxon>
        <taxon>Darwinuloidea</taxon>
        <taxon>Darwinulidae</taxon>
        <taxon>Darwinula</taxon>
    </lineage>
</organism>
<keyword evidence="2" id="KW-1185">Reference proteome</keyword>
<sequence>MGDGVRYDRRSVVEDYLPEYITITTKYLLSAITSGCMCESAAGRIQVRDGKVHAITYTEEALKPKNASICKRHLWTRAILHLSTRSDHTARRCMAWFEANNLEVLERPGNNRPQLN</sequence>
<evidence type="ECO:0000313" key="1">
    <source>
        <dbReference type="EMBL" id="CAD7249395.1"/>
    </source>
</evidence>
<accession>A0A7R9FN40</accession>
<evidence type="ECO:0000313" key="2">
    <source>
        <dbReference type="Proteomes" id="UP000677054"/>
    </source>
</evidence>
<protein>
    <submittedName>
        <fullName evidence="1">Uncharacterized protein</fullName>
    </submittedName>
</protein>
<dbReference type="Proteomes" id="UP000677054">
    <property type="component" value="Unassembled WGS sequence"/>
</dbReference>
<reference evidence="1" key="1">
    <citation type="submission" date="2020-11" db="EMBL/GenBank/DDBJ databases">
        <authorList>
            <person name="Tran Van P."/>
        </authorList>
    </citation>
    <scope>NUCLEOTIDE SEQUENCE</scope>
</reference>